<dbReference type="SUPFAM" id="SSF51905">
    <property type="entry name" value="FAD/NAD(P)-binding domain"/>
    <property type="match status" value="1"/>
</dbReference>
<dbReference type="PANTHER" id="PTHR13847:SF289">
    <property type="entry name" value="GLYCINE OXIDASE"/>
    <property type="match status" value="1"/>
</dbReference>
<dbReference type="PANTHER" id="PTHR13847">
    <property type="entry name" value="SARCOSINE DEHYDROGENASE-RELATED"/>
    <property type="match status" value="1"/>
</dbReference>
<dbReference type="SUPFAM" id="SSF54373">
    <property type="entry name" value="FAD-linked reductases, C-terminal domain"/>
    <property type="match status" value="1"/>
</dbReference>
<evidence type="ECO:0000259" key="2">
    <source>
        <dbReference type="Pfam" id="PF01266"/>
    </source>
</evidence>
<name>A0A0P8C020_9CYAN</name>
<dbReference type="Pfam" id="PF01266">
    <property type="entry name" value="DAO"/>
    <property type="match status" value="1"/>
</dbReference>
<dbReference type="PATRIC" id="fig|1666911.3.peg.134"/>
<dbReference type="Gene3D" id="3.50.50.60">
    <property type="entry name" value="FAD/NAD(P)-binding domain"/>
    <property type="match status" value="1"/>
</dbReference>
<accession>A0A0P8C020</accession>
<feature type="domain" description="FAD dependent oxidoreductase" evidence="2">
    <location>
        <begin position="5"/>
        <end position="394"/>
    </location>
</feature>
<gene>
    <name evidence="3" type="ORF">HLUCCA11_14405</name>
</gene>
<evidence type="ECO:0000313" key="4">
    <source>
        <dbReference type="Proteomes" id="UP000050465"/>
    </source>
</evidence>
<sequence length="400" mass="43544">MNKPKIVIVGCGIIGAMLAYEMSRQFSADIVVLDRQTPANGSTGAALGVLMAVISGKVKGRSWRLRESSLRRYKALIAELSAQGHNVPFNSQGIVSLCFDHSKLPRWEALQMKRLDQGWPLEIWSPEELQLRCPQVNLCSDAYLNKYPNERTDETAGTVRKVQAAIYSPADAQVHPVALTHALIAAAESRGVTFYNNTEVTGLKISRQRCTAVKINQTDLAADWVVLSAGLGSGSLSKLAGRVGDLELIPVLGQAMKIQLPTGLGHQDFQPVINGDDIQFVPLGGGQYWVGATVEFPALAAGQSLDTLDQESWLREWKGGKTELAALRQGLERFVGEVTHAKVLETWRGLRPRPVGQPAPVIQPLGELENVTLATGHYRNGVLLAPATAQQICEILKEKF</sequence>
<evidence type="ECO:0000256" key="1">
    <source>
        <dbReference type="ARBA" id="ARBA00023002"/>
    </source>
</evidence>
<dbReference type="InterPro" id="IPR006076">
    <property type="entry name" value="FAD-dep_OxRdtase"/>
</dbReference>
<protein>
    <submittedName>
        <fullName evidence="3">Glycine/D-amino acid oxidases (Deaminating)</fullName>
    </submittedName>
</protein>
<reference evidence="3 4" key="1">
    <citation type="submission" date="2015-09" db="EMBL/GenBank/DDBJ databases">
        <title>Identification and resolution of microdiversity through metagenomic sequencing of parallel consortia.</title>
        <authorList>
            <person name="Nelson W.C."/>
            <person name="Romine M.F."/>
            <person name="Lindemann S.R."/>
        </authorList>
    </citation>
    <scope>NUCLEOTIDE SEQUENCE [LARGE SCALE GENOMIC DNA]</scope>
    <source>
        <strain evidence="3">Ana</strain>
    </source>
</reference>
<dbReference type="AlphaFoldDB" id="A0A0P8C020"/>
<dbReference type="GO" id="GO:0016491">
    <property type="term" value="F:oxidoreductase activity"/>
    <property type="evidence" value="ECO:0007669"/>
    <property type="project" value="UniProtKB-KW"/>
</dbReference>
<dbReference type="Gene3D" id="3.30.9.10">
    <property type="entry name" value="D-Amino Acid Oxidase, subunit A, domain 2"/>
    <property type="match status" value="1"/>
</dbReference>
<evidence type="ECO:0000313" key="3">
    <source>
        <dbReference type="EMBL" id="KPQ34487.1"/>
    </source>
</evidence>
<proteinExistence type="predicted"/>
<keyword evidence="1" id="KW-0560">Oxidoreductase</keyword>
<dbReference type="InterPro" id="IPR036188">
    <property type="entry name" value="FAD/NAD-bd_sf"/>
</dbReference>
<comment type="caution">
    <text evidence="3">The sequence shown here is derived from an EMBL/GenBank/DDBJ whole genome shotgun (WGS) entry which is preliminary data.</text>
</comment>
<organism evidence="3 4">
    <name type="scientific">Phormidesmis priestleyi Ana</name>
    <dbReference type="NCBI Taxonomy" id="1666911"/>
    <lineage>
        <taxon>Bacteria</taxon>
        <taxon>Bacillati</taxon>
        <taxon>Cyanobacteriota</taxon>
        <taxon>Cyanophyceae</taxon>
        <taxon>Leptolyngbyales</taxon>
        <taxon>Leptolyngbyaceae</taxon>
        <taxon>Phormidesmis</taxon>
    </lineage>
</organism>
<dbReference type="STRING" id="1666911.HLUCCA11_14405"/>
<dbReference type="GO" id="GO:0005737">
    <property type="term" value="C:cytoplasm"/>
    <property type="evidence" value="ECO:0007669"/>
    <property type="project" value="TreeGrafter"/>
</dbReference>
<dbReference type="Proteomes" id="UP000050465">
    <property type="component" value="Unassembled WGS sequence"/>
</dbReference>
<dbReference type="EMBL" id="LJZR01000019">
    <property type="protein sequence ID" value="KPQ34487.1"/>
    <property type="molecule type" value="Genomic_DNA"/>
</dbReference>